<sequence length="62" mass="7535">MYISLVYKGHLHSLTTCTLYWLRQFLDLGPFLIVGRRYMYREQIAQSSQSMCHESFLPERYR</sequence>
<geneLocation type="plasmid" evidence="2">
    <name>I</name>
</geneLocation>
<proteinExistence type="predicted"/>
<keyword evidence="2" id="KW-0614">Plasmid</keyword>
<dbReference type="EMBL" id="LT976981">
    <property type="protein sequence ID" value="SOZ74633.1"/>
    <property type="molecule type" value="Genomic_DNA"/>
</dbReference>
<dbReference type="AlphaFoldDB" id="A0A375HFK6"/>
<organism evidence="2">
    <name type="scientific">Cupriavidus taiwanensis</name>
    <dbReference type="NCBI Taxonomy" id="164546"/>
    <lineage>
        <taxon>Bacteria</taxon>
        <taxon>Pseudomonadati</taxon>
        <taxon>Pseudomonadota</taxon>
        <taxon>Betaproteobacteria</taxon>
        <taxon>Burkholderiales</taxon>
        <taxon>Burkholderiaceae</taxon>
        <taxon>Cupriavidus</taxon>
    </lineage>
</organism>
<accession>A0A375HFK6</accession>
<reference evidence="1" key="2">
    <citation type="submission" date="2018-01" db="EMBL/GenBank/DDBJ databases">
        <authorList>
            <person name="Clerissi C."/>
        </authorList>
    </citation>
    <scope>NUCLEOTIDE SEQUENCE</scope>
    <source>
        <strain evidence="1">Cupriavidus taiwanensis STM 8556</strain>
        <plasmid evidence="1">CBM2613_p</plasmid>
    </source>
</reference>
<dbReference type="Proteomes" id="UP000256952">
    <property type="component" value="Plasmid CBM2613_p"/>
</dbReference>
<dbReference type="EMBL" id="LT984809">
    <property type="protein sequence ID" value="SPD49173.1"/>
    <property type="molecule type" value="Genomic_DNA"/>
</dbReference>
<name>A0A375HFK6_9BURK</name>
<protein>
    <submittedName>
        <fullName evidence="2">Uncharacterized protein</fullName>
    </submittedName>
</protein>
<reference evidence="2 3" key="1">
    <citation type="submission" date="2018-01" db="EMBL/GenBank/DDBJ databases">
        <authorList>
            <person name="Gaut B.S."/>
            <person name="Morton B.R."/>
            <person name="Clegg M.T."/>
            <person name="Duvall M.R."/>
        </authorList>
    </citation>
    <scope>NUCLEOTIDE SEQUENCE</scope>
    <source>
        <strain evidence="2">Cupriavidus taiwanensis STM 8555</strain>
        <plasmid evidence="2">I</plasmid>
        <plasmid evidence="3">Plasmid cbm2613_p</plasmid>
    </source>
</reference>
<gene>
    <name evidence="2" type="ORF">CBM2612_P0518</name>
    <name evidence="1" type="ORF">CBM2613_P60060</name>
</gene>
<geneLocation type="plasmid" evidence="1">
    <name>CBM2613_p</name>
</geneLocation>
<geneLocation type="plasmid" evidence="3">
    <name>cbm2613_p</name>
</geneLocation>
<evidence type="ECO:0000313" key="1">
    <source>
        <dbReference type="EMBL" id="SOZ74633.1"/>
    </source>
</evidence>
<evidence type="ECO:0000313" key="2">
    <source>
        <dbReference type="EMBL" id="SPD49173.1"/>
    </source>
</evidence>
<evidence type="ECO:0000313" key="3">
    <source>
        <dbReference type="Proteomes" id="UP000256952"/>
    </source>
</evidence>